<dbReference type="PIRSF" id="PIRSF002741">
    <property type="entry name" value="MppA"/>
    <property type="match status" value="1"/>
</dbReference>
<dbReference type="GO" id="GO:0015833">
    <property type="term" value="P:peptide transport"/>
    <property type="evidence" value="ECO:0007669"/>
    <property type="project" value="TreeGrafter"/>
</dbReference>
<organism evidence="4 5">
    <name type="scientific">Echinimonas agarilytica</name>
    <dbReference type="NCBI Taxonomy" id="1215918"/>
    <lineage>
        <taxon>Bacteria</taxon>
        <taxon>Pseudomonadati</taxon>
        <taxon>Pseudomonadota</taxon>
        <taxon>Gammaproteobacteria</taxon>
        <taxon>Alteromonadales</taxon>
        <taxon>Echinimonadaceae</taxon>
        <taxon>Echinimonas</taxon>
    </lineage>
</organism>
<dbReference type="GO" id="GO:0043190">
    <property type="term" value="C:ATP-binding cassette (ABC) transporter complex"/>
    <property type="evidence" value="ECO:0007669"/>
    <property type="project" value="InterPro"/>
</dbReference>
<feature type="domain" description="Solute-binding protein family 5" evidence="3">
    <location>
        <begin position="79"/>
        <end position="458"/>
    </location>
</feature>
<dbReference type="Gene3D" id="3.90.76.10">
    <property type="entry name" value="Dipeptide-binding Protein, Domain 1"/>
    <property type="match status" value="1"/>
</dbReference>
<evidence type="ECO:0000313" key="5">
    <source>
        <dbReference type="Proteomes" id="UP001165393"/>
    </source>
</evidence>
<dbReference type="SUPFAM" id="SSF53850">
    <property type="entry name" value="Periplasmic binding protein-like II"/>
    <property type="match status" value="1"/>
</dbReference>
<name>A0AA42B861_9GAMM</name>
<dbReference type="Gene3D" id="3.10.105.10">
    <property type="entry name" value="Dipeptide-binding Protein, Domain 3"/>
    <property type="match status" value="1"/>
</dbReference>
<evidence type="ECO:0000256" key="2">
    <source>
        <dbReference type="ARBA" id="ARBA00022729"/>
    </source>
</evidence>
<accession>A0AA42B861</accession>
<comment type="similarity">
    <text evidence="1">Belongs to the bacterial solute-binding protein 5 family.</text>
</comment>
<comment type="caution">
    <text evidence="4">The sequence shown here is derived from an EMBL/GenBank/DDBJ whole genome shotgun (WGS) entry which is preliminary data.</text>
</comment>
<dbReference type="InterPro" id="IPR000914">
    <property type="entry name" value="SBP_5_dom"/>
</dbReference>
<reference evidence="4 5" key="1">
    <citation type="journal article" date="2013" name="Antonie Van Leeuwenhoek">
        <title>Echinimonas agarilytica gen. nov., sp. nov., a new gammaproteobacterium isolated from the sea urchin Strongylocentrotus intermedius.</title>
        <authorList>
            <person name="Nedashkovskaya O.I."/>
            <person name="Stenkova A.M."/>
            <person name="Zhukova N.V."/>
            <person name="Van Trappen S."/>
            <person name="Lee J.S."/>
            <person name="Kim S.B."/>
        </authorList>
    </citation>
    <scope>NUCLEOTIDE SEQUENCE [LARGE SCALE GENOMIC DNA]</scope>
    <source>
        <strain evidence="4 5">KMM 6351</strain>
    </source>
</reference>
<dbReference type="PANTHER" id="PTHR30290">
    <property type="entry name" value="PERIPLASMIC BINDING COMPONENT OF ABC TRANSPORTER"/>
    <property type="match status" value="1"/>
</dbReference>
<gene>
    <name evidence="4" type="ORF">NAF29_10190</name>
</gene>
<dbReference type="CDD" id="cd08493">
    <property type="entry name" value="PBP2_DppA_like"/>
    <property type="match status" value="1"/>
</dbReference>
<dbReference type="EMBL" id="JAMQGP010000004">
    <property type="protein sequence ID" value="MCM2680033.1"/>
    <property type="molecule type" value="Genomic_DNA"/>
</dbReference>
<evidence type="ECO:0000313" key="4">
    <source>
        <dbReference type="EMBL" id="MCM2680033.1"/>
    </source>
</evidence>
<evidence type="ECO:0000256" key="1">
    <source>
        <dbReference type="ARBA" id="ARBA00005695"/>
    </source>
</evidence>
<dbReference type="Proteomes" id="UP001165393">
    <property type="component" value="Unassembled WGS sequence"/>
</dbReference>
<dbReference type="PROSITE" id="PS51257">
    <property type="entry name" value="PROKAR_LIPOPROTEIN"/>
    <property type="match status" value="1"/>
</dbReference>
<dbReference type="Gene3D" id="3.40.190.10">
    <property type="entry name" value="Periplasmic binding protein-like II"/>
    <property type="match status" value="1"/>
</dbReference>
<dbReference type="AlphaFoldDB" id="A0AA42B861"/>
<dbReference type="GO" id="GO:1904680">
    <property type="term" value="F:peptide transmembrane transporter activity"/>
    <property type="evidence" value="ECO:0007669"/>
    <property type="project" value="TreeGrafter"/>
</dbReference>
<dbReference type="GO" id="GO:0030288">
    <property type="term" value="C:outer membrane-bounded periplasmic space"/>
    <property type="evidence" value="ECO:0007669"/>
    <property type="project" value="UniProtKB-ARBA"/>
</dbReference>
<dbReference type="RefSeq" id="WP_251261459.1">
    <property type="nucleotide sequence ID" value="NZ_JAMQGP010000004.1"/>
</dbReference>
<dbReference type="PANTHER" id="PTHR30290:SF38">
    <property type="entry name" value="D,D-DIPEPTIDE-BINDING PERIPLASMIC PROTEIN DDPA-RELATED"/>
    <property type="match status" value="1"/>
</dbReference>
<keyword evidence="5" id="KW-1185">Reference proteome</keyword>
<dbReference type="InterPro" id="IPR039424">
    <property type="entry name" value="SBP_5"/>
</dbReference>
<protein>
    <submittedName>
        <fullName evidence="4">ABC transporter substrate-binding protein</fullName>
    </submittedName>
</protein>
<dbReference type="Pfam" id="PF00496">
    <property type="entry name" value="SBP_bac_5"/>
    <property type="match status" value="1"/>
</dbReference>
<keyword evidence="2" id="KW-0732">Signal</keyword>
<evidence type="ECO:0000259" key="3">
    <source>
        <dbReference type="Pfam" id="PF00496"/>
    </source>
</evidence>
<sequence>MNSPFKAIALRCIGIGTAIALLGCHPADDGHSRDGLLYCSQGTPSSFNPQLNTSATVVEATSFQLYDRLVDISDDGHQLLPGLAERWDTNDEATVYTFYLRRNVRFHHTDYFSPSRMFNADDVLFSFNRIVDKTHPYHYVGGGEYSFFTSVGLPLMVKSISALDEHTVQFELFAPDSTFITNLATNFSVLLSAEYGEMLSTQGQRHLIDKHPIGTGPYRFYRYKDEQYIKYKRHNDYWKGRPALTNVVYDITPNGTMRLAKLLTGECDVMALPLASDLSLLRSKPSLELQYQSGFNLGYWAFNTEREPFNNPRVRRALSMAVDRAPIMEAVYYGTASPADSLLPPASWAYHSSIDRADFNRTEARKLLTEAGYPNGFSMDIWVMPVQRAYNPNAKKMALLMQENLRAIGVKVNMVTYDWGVFRTKLSQGLHDSVLIGWTADNADPDNFFRPLLSCQAKFAGTNRAMWCDKYFDRLIDNARQSIDLQTRKDLYMQAQFYLNEQMPLVPIAHGMRMQAVRKHIHGLEVEAFGGINFSTVTVE</sequence>
<proteinExistence type="inferred from homology"/>
<dbReference type="InterPro" id="IPR030678">
    <property type="entry name" value="Peptide/Ni-bd"/>
</dbReference>